<keyword evidence="2" id="KW-1133">Transmembrane helix</keyword>
<dbReference type="eggNOG" id="arCOG11957">
    <property type="taxonomic scope" value="Archaea"/>
</dbReference>
<organism evidence="3 4">
    <name type="scientific">Halobiforma nitratireducens JCM 10879</name>
    <dbReference type="NCBI Taxonomy" id="1227454"/>
    <lineage>
        <taxon>Archaea</taxon>
        <taxon>Methanobacteriati</taxon>
        <taxon>Methanobacteriota</taxon>
        <taxon>Stenosarchaea group</taxon>
        <taxon>Halobacteria</taxon>
        <taxon>Halobacteriales</taxon>
        <taxon>Natrialbaceae</taxon>
        <taxon>Halobiforma</taxon>
    </lineage>
</organism>
<sequence length="329" mass="36608">MYKKTLPYVILQLAIGIAFAVLGVIYLSFIGWLGYRFLFGSGGASLLIVGIVMIIGFVTYAFIWRLIQKYFLYSVKTGHVAVIAHIVEEGEVPDNQISYGMREVKDYFVETTALFTVSMVIDAVLKQFNRAVARVEDLIPIPLPKQLQTLITILQKSIVLAVKYLDNAIIAYMFVDRNDNRWKSARDGIVLYGKTWKMVLGSTLLIVFGMYVVSFVLLTLAAPLAVGLDLLPTSLELVSWLVVGGVIAVFHTGVFKPWVKTVVITTFLIEQRDTEPDNETMEWIASHSDRFKNEVMEKAENNEPIAEEAPETGGPSETPAESGSDPADD</sequence>
<evidence type="ECO:0000256" key="1">
    <source>
        <dbReference type="SAM" id="MobiDB-lite"/>
    </source>
</evidence>
<evidence type="ECO:0000313" key="3">
    <source>
        <dbReference type="EMBL" id="EMA28064.1"/>
    </source>
</evidence>
<feature type="region of interest" description="Disordered" evidence="1">
    <location>
        <begin position="295"/>
        <end position="329"/>
    </location>
</feature>
<comment type="caution">
    <text evidence="3">The sequence shown here is derived from an EMBL/GenBank/DDBJ whole genome shotgun (WGS) entry which is preliminary data.</text>
</comment>
<evidence type="ECO:0000313" key="4">
    <source>
        <dbReference type="Proteomes" id="UP000011607"/>
    </source>
</evidence>
<feature type="transmembrane region" description="Helical" evidence="2">
    <location>
        <begin position="9"/>
        <end position="32"/>
    </location>
</feature>
<dbReference type="EMBL" id="AOMA01000197">
    <property type="protein sequence ID" value="EMA28064.1"/>
    <property type="molecule type" value="Genomic_DNA"/>
</dbReference>
<dbReference type="Proteomes" id="UP000011607">
    <property type="component" value="Unassembled WGS sequence"/>
</dbReference>
<feature type="transmembrane region" description="Helical" evidence="2">
    <location>
        <begin position="44"/>
        <end position="63"/>
    </location>
</feature>
<reference evidence="3 4" key="1">
    <citation type="journal article" date="2014" name="PLoS Genet.">
        <title>Phylogenetically driven sequencing of extremely halophilic archaea reveals strategies for static and dynamic osmo-response.</title>
        <authorList>
            <person name="Becker E.A."/>
            <person name="Seitzer P.M."/>
            <person name="Tritt A."/>
            <person name="Larsen D."/>
            <person name="Krusor M."/>
            <person name="Yao A.I."/>
            <person name="Wu D."/>
            <person name="Madern D."/>
            <person name="Eisen J.A."/>
            <person name="Darling A.E."/>
            <person name="Facciotti M.T."/>
        </authorList>
    </citation>
    <scope>NUCLEOTIDE SEQUENCE [LARGE SCALE GENOMIC DNA]</scope>
    <source>
        <strain evidence="3 4">JCM 10879</strain>
    </source>
</reference>
<feature type="transmembrane region" description="Helical" evidence="2">
    <location>
        <begin position="204"/>
        <end position="225"/>
    </location>
</feature>
<proteinExistence type="predicted"/>
<evidence type="ECO:0000256" key="2">
    <source>
        <dbReference type="SAM" id="Phobius"/>
    </source>
</evidence>
<feature type="transmembrane region" description="Helical" evidence="2">
    <location>
        <begin position="237"/>
        <end position="255"/>
    </location>
</feature>
<keyword evidence="4" id="KW-1185">Reference proteome</keyword>
<dbReference type="AlphaFoldDB" id="M0L6L7"/>
<keyword evidence="2" id="KW-0472">Membrane</keyword>
<gene>
    <name evidence="3" type="ORF">C446_17624</name>
</gene>
<accession>M0L6L7</accession>
<protein>
    <submittedName>
        <fullName evidence="3">Uncharacterized protein</fullName>
    </submittedName>
</protein>
<keyword evidence="2" id="KW-0812">Transmembrane</keyword>
<dbReference type="STRING" id="1227454.C446_17624"/>
<name>M0L6L7_9EURY</name>